<dbReference type="Gene3D" id="1.20.1250.20">
    <property type="entry name" value="MFS general substrate transporter like domains"/>
    <property type="match status" value="2"/>
</dbReference>
<feature type="transmembrane region" description="Helical" evidence="5">
    <location>
        <begin position="299"/>
        <end position="318"/>
    </location>
</feature>
<feature type="transmembrane region" description="Helical" evidence="5">
    <location>
        <begin position="83"/>
        <end position="104"/>
    </location>
</feature>
<feature type="transmembrane region" description="Helical" evidence="5">
    <location>
        <begin position="146"/>
        <end position="169"/>
    </location>
</feature>
<comment type="subcellular location">
    <subcellularLocation>
        <location evidence="1">Membrane</location>
        <topology evidence="1">Multi-pass membrane protein</topology>
    </subcellularLocation>
</comment>
<keyword evidence="4 5" id="KW-0472">Membrane</keyword>
<dbReference type="Proteomes" id="UP000823934">
    <property type="component" value="Unassembled WGS sequence"/>
</dbReference>
<dbReference type="AlphaFoldDB" id="A0A9D1Q7A9"/>
<dbReference type="GO" id="GO:0022857">
    <property type="term" value="F:transmembrane transporter activity"/>
    <property type="evidence" value="ECO:0007669"/>
    <property type="project" value="InterPro"/>
</dbReference>
<feature type="transmembrane region" description="Helical" evidence="5">
    <location>
        <begin position="330"/>
        <end position="353"/>
    </location>
</feature>
<reference evidence="6" key="2">
    <citation type="submission" date="2021-04" db="EMBL/GenBank/DDBJ databases">
        <authorList>
            <person name="Gilroy R."/>
        </authorList>
    </citation>
    <scope>NUCLEOTIDE SEQUENCE</scope>
    <source>
        <strain evidence="6">CHK160-9182</strain>
    </source>
</reference>
<dbReference type="PANTHER" id="PTHR12778">
    <property type="entry name" value="SOLUTE CARRIER FAMILY 33 ACETYL-COA TRANSPORTER -RELATED"/>
    <property type="match status" value="1"/>
</dbReference>
<dbReference type="PANTHER" id="PTHR12778:SF9">
    <property type="entry name" value="ACETYL-COENZYME A TRANSPORTER 1"/>
    <property type="match status" value="1"/>
</dbReference>
<sequence>MTSDIHETPSVNRRDWLLLLSLGNFKIILVAFYMLSIVTILKQSGFTLNQLSIFYLLGFTELTQLAISLVIQRYQVNHRKGHFRYWLLLSNIVIFLALLSLFWIDITTQFSWLMLCCFTLSIMGNFLAGATLGLNSTILNYRERGMGGVISVISARSGRMIGGGLVLYLYQYWGWHAAVGLMLIISILINIQLYFYREPKIRGEQIQVSTRSVVTMSWQMMGKRLISYWQEEGTGWRWFLLLLLSCIPYALTATTFIPVLSDQGWDAAEVGTILAIYLPILCMIAGPISGILMRYYSRFAVIFGILGGLLLVFISFVFTENLRAYYDHIFVVQIMVLSIGYTLLLPAVMAIFMDKASKTMATLDSSLQYTVMIGGAAIAGFFSLRIANAFSFAAVYGLATAISLFTVLFLYLSCRQLFQREL</sequence>
<gene>
    <name evidence="6" type="ORF">H9889_06415</name>
</gene>
<evidence type="ECO:0000256" key="5">
    <source>
        <dbReference type="SAM" id="Phobius"/>
    </source>
</evidence>
<evidence type="ECO:0000256" key="4">
    <source>
        <dbReference type="ARBA" id="ARBA00023136"/>
    </source>
</evidence>
<dbReference type="InterPro" id="IPR004752">
    <property type="entry name" value="AmpG_permease/AT-1"/>
</dbReference>
<dbReference type="InterPro" id="IPR036259">
    <property type="entry name" value="MFS_trans_sf"/>
</dbReference>
<evidence type="ECO:0000256" key="1">
    <source>
        <dbReference type="ARBA" id="ARBA00004141"/>
    </source>
</evidence>
<evidence type="ECO:0000313" key="6">
    <source>
        <dbReference type="EMBL" id="HIW06942.1"/>
    </source>
</evidence>
<feature type="transmembrane region" description="Helical" evidence="5">
    <location>
        <begin position="53"/>
        <end position="71"/>
    </location>
</feature>
<comment type="caution">
    <text evidence="6">The sequence shown here is derived from an EMBL/GenBank/DDBJ whole genome shotgun (WGS) entry which is preliminary data.</text>
</comment>
<feature type="transmembrane region" description="Helical" evidence="5">
    <location>
        <begin position="272"/>
        <end position="292"/>
    </location>
</feature>
<evidence type="ECO:0000313" key="7">
    <source>
        <dbReference type="Proteomes" id="UP000823934"/>
    </source>
</evidence>
<feature type="transmembrane region" description="Helical" evidence="5">
    <location>
        <begin position="16"/>
        <end position="41"/>
    </location>
</feature>
<evidence type="ECO:0000256" key="2">
    <source>
        <dbReference type="ARBA" id="ARBA00022692"/>
    </source>
</evidence>
<keyword evidence="3 5" id="KW-1133">Transmembrane helix</keyword>
<dbReference type="EMBL" id="DXHP01000140">
    <property type="protein sequence ID" value="HIW06942.1"/>
    <property type="molecule type" value="Genomic_DNA"/>
</dbReference>
<feature type="transmembrane region" description="Helical" evidence="5">
    <location>
        <begin position="390"/>
        <end position="412"/>
    </location>
</feature>
<dbReference type="InterPro" id="IPR011701">
    <property type="entry name" value="MFS"/>
</dbReference>
<reference evidence="6" key="1">
    <citation type="journal article" date="2021" name="PeerJ">
        <title>Extensive microbial diversity within the chicken gut microbiome revealed by metagenomics and culture.</title>
        <authorList>
            <person name="Gilroy R."/>
            <person name="Ravi A."/>
            <person name="Getino M."/>
            <person name="Pursley I."/>
            <person name="Horton D.L."/>
            <person name="Alikhan N.F."/>
            <person name="Baker D."/>
            <person name="Gharbi K."/>
            <person name="Hall N."/>
            <person name="Watson M."/>
            <person name="Adriaenssens E.M."/>
            <person name="Foster-Nyarko E."/>
            <person name="Jarju S."/>
            <person name="Secka A."/>
            <person name="Antonio M."/>
            <person name="Oren A."/>
            <person name="Chaudhuri R.R."/>
            <person name="La Ragione R."/>
            <person name="Hildebrand F."/>
            <person name="Pallen M.J."/>
        </authorList>
    </citation>
    <scope>NUCLEOTIDE SEQUENCE</scope>
    <source>
        <strain evidence="6">CHK160-9182</strain>
    </source>
</reference>
<name>A0A9D1Q7A9_9GAMM</name>
<feature type="transmembrane region" description="Helical" evidence="5">
    <location>
        <begin position="110"/>
        <end position="134"/>
    </location>
</feature>
<feature type="transmembrane region" description="Helical" evidence="5">
    <location>
        <begin position="175"/>
        <end position="196"/>
    </location>
</feature>
<keyword evidence="2 5" id="KW-0812">Transmembrane</keyword>
<dbReference type="Pfam" id="PF07690">
    <property type="entry name" value="MFS_1"/>
    <property type="match status" value="1"/>
</dbReference>
<dbReference type="GO" id="GO:0016020">
    <property type="term" value="C:membrane"/>
    <property type="evidence" value="ECO:0007669"/>
    <property type="project" value="UniProtKB-SubCell"/>
</dbReference>
<dbReference type="SUPFAM" id="SSF103473">
    <property type="entry name" value="MFS general substrate transporter"/>
    <property type="match status" value="1"/>
</dbReference>
<protein>
    <submittedName>
        <fullName evidence="6">MFS transporter</fullName>
    </submittedName>
</protein>
<accession>A0A9D1Q7A9</accession>
<feature type="transmembrane region" description="Helical" evidence="5">
    <location>
        <begin position="238"/>
        <end position="260"/>
    </location>
</feature>
<proteinExistence type="predicted"/>
<feature type="transmembrane region" description="Helical" evidence="5">
    <location>
        <begin position="365"/>
        <end position="384"/>
    </location>
</feature>
<organism evidence="6 7">
    <name type="scientific">Candidatus Ignatzschineria merdigallinarum</name>
    <dbReference type="NCBI Taxonomy" id="2838621"/>
    <lineage>
        <taxon>Bacteria</taxon>
        <taxon>Pseudomonadati</taxon>
        <taxon>Pseudomonadota</taxon>
        <taxon>Gammaproteobacteria</taxon>
        <taxon>Cardiobacteriales</taxon>
        <taxon>Ignatzschineriaceae</taxon>
        <taxon>Ignatzschineria</taxon>
    </lineage>
</organism>
<evidence type="ECO:0000256" key="3">
    <source>
        <dbReference type="ARBA" id="ARBA00022989"/>
    </source>
</evidence>